<dbReference type="Pfam" id="PF00002">
    <property type="entry name" value="7tm_2"/>
    <property type="match status" value="1"/>
</dbReference>
<evidence type="ECO:0000259" key="10">
    <source>
        <dbReference type="PROSITE" id="PS50221"/>
    </source>
</evidence>
<evidence type="ECO:0000259" key="9">
    <source>
        <dbReference type="PROSITE" id="PS50041"/>
    </source>
</evidence>
<dbReference type="PANTHER" id="PTHR12011:SF347">
    <property type="entry name" value="FI21270P1-RELATED"/>
    <property type="match status" value="1"/>
</dbReference>
<dbReference type="PRINTS" id="PR00249">
    <property type="entry name" value="GPCRSECRETIN"/>
</dbReference>
<evidence type="ECO:0008006" key="14">
    <source>
        <dbReference type="Google" id="ProtNLM"/>
    </source>
</evidence>
<evidence type="ECO:0000256" key="3">
    <source>
        <dbReference type="ARBA" id="ARBA00022692"/>
    </source>
</evidence>
<dbReference type="InterPro" id="IPR046338">
    <property type="entry name" value="GAIN_dom_sf"/>
</dbReference>
<dbReference type="InterPro" id="IPR016186">
    <property type="entry name" value="C-type_lectin-like/link_sf"/>
</dbReference>
<dbReference type="EMBL" id="DS985250">
    <property type="protein sequence ID" value="EDV22271.1"/>
    <property type="molecule type" value="Genomic_DNA"/>
</dbReference>
<dbReference type="PROSITE" id="PS50041">
    <property type="entry name" value="C_TYPE_LECTIN_2"/>
    <property type="match status" value="4"/>
</dbReference>
<gene>
    <name evidence="12" type="ORF">TRIADDRAFT_59345</name>
</gene>
<feature type="domain" description="C-type lectin" evidence="9">
    <location>
        <begin position="1"/>
        <end position="75"/>
    </location>
</feature>
<evidence type="ECO:0000256" key="2">
    <source>
        <dbReference type="ARBA" id="ARBA00007343"/>
    </source>
</evidence>
<comment type="similarity">
    <text evidence="2">Belongs to the G-protein coupled receptor 2 family. Adhesion G-protein coupled receptor (ADGR) subfamily.</text>
</comment>
<sequence length="1041" mass="119237">MWIGLEAVGNNITGIGDYEWLWPDTSSFSQQFSNWEKFNPLITGDPQSGKCVTINSQTLLWTNRRCYSFYPFLCEQKLRCPIDWLQIGERCYLPSSTSYNSWSNAFAYCMDLNASLAIVHDQSEYEFVKSLALSTDKSMWIALKSNMSGLQWISEDQYQLHQHPNAKDICMVANVSNGIIYWQLQKCLNIHYLYPLCMRGATSPDGTNIISNKQTDAILNSIGTKQFRLCSNNWLLYERYCFRLKGTKIKNSLSENYCQDTLASYPAIILDQTLETMITSMLSDGDEAWIGLQYKSGFFSWFDNKTMLNYSNWAKGEPRLLNESRCVTLQRHNESKSYWYTRNCEEKYAYICQRLGKTFECPKSWLMNDSSCIKIFYAKLSFHEARELCRIHRSDLVILSPEIRSFVENLIPYEMKIRFRSISYTNQSFWIGLYKKSSEVYMWIQSRSLDHLVVTKLKANSSETTHRCVIMKYMKETESWEWYPANCFHYKAYPICRKTLIITETESTTPSPAPSDSTVAFISSAESLSTSSLASNLISNQTLSSIHQNDFTEKINYIELVEKTGLQLAQNLPTNSSMVQSSYHDEALGVYYVLVNALKSNGSQITDIKLEKQTLRLLSTYYGYPLRVRIPLIVVPTEPSERYQVALGIYKTTPIQIESSKLPLMQHSISCNIKPLIMGRFPDPVIFYFKITLNTTIQPLCAYWKEKHWATDGVETQQVNSTIVKCIAYHLTSFSVLLQTDSYKKLLSILTYVGLSTSLFCLILTLLTFTIVRRFYSIRGVVHANLAASLIISTSVYIAGIQKTDNEVLCQIIAVVLHFSFLASFSWMLVEGIVTFKMSIHWTEKMASCIIYVIIGWGTPFIIVLVAFLLRKEFYGTSNYCWIAPGNFLLFAFGIPGLVTIGINLIFMILITRTLMGIRAMANKSKIQKTRVSLRASIALLPLLGITWIFGYVAIQNKTVVFSYIFVILNSLQGTFVFYFHCLKYKGVKKFYKSCIIKCRNVFATTQTSSSIGIQGSRAHINIALSEDENLVYIIAKLKMH</sequence>
<keyword evidence="13" id="KW-1185">Reference proteome</keyword>
<dbReference type="GO" id="GO:0005886">
    <property type="term" value="C:plasma membrane"/>
    <property type="evidence" value="ECO:0000318"/>
    <property type="project" value="GO_Central"/>
</dbReference>
<dbReference type="Gene3D" id="2.60.220.50">
    <property type="match status" value="1"/>
</dbReference>
<dbReference type="InterPro" id="IPR017981">
    <property type="entry name" value="GPCR_2-like_7TM"/>
</dbReference>
<dbReference type="SMART" id="SM00034">
    <property type="entry name" value="CLECT"/>
    <property type="match status" value="3"/>
</dbReference>
<dbReference type="RefSeq" id="XP_002115426.1">
    <property type="nucleotide sequence ID" value="XM_002115390.1"/>
</dbReference>
<dbReference type="InterPro" id="IPR001304">
    <property type="entry name" value="C-type_lectin-like"/>
</dbReference>
<evidence type="ECO:0000259" key="11">
    <source>
        <dbReference type="PROSITE" id="PS50261"/>
    </source>
</evidence>
<dbReference type="SMART" id="SM00303">
    <property type="entry name" value="GPS"/>
    <property type="match status" value="1"/>
</dbReference>
<feature type="domain" description="GAIN-B" evidence="10">
    <location>
        <begin position="604"/>
        <end position="744"/>
    </location>
</feature>
<dbReference type="eggNOG" id="KOG4297">
    <property type="taxonomic scope" value="Eukaryota"/>
</dbReference>
<dbReference type="SUPFAM" id="SSF81321">
    <property type="entry name" value="Family A G protein-coupled receptor-like"/>
    <property type="match status" value="1"/>
</dbReference>
<evidence type="ECO:0000256" key="4">
    <source>
        <dbReference type="ARBA" id="ARBA00022989"/>
    </source>
</evidence>
<feature type="transmembrane region" description="Helical" evidence="8">
    <location>
        <begin position="781"/>
        <end position="800"/>
    </location>
</feature>
<dbReference type="GeneID" id="6756514"/>
<dbReference type="Pfam" id="PF00059">
    <property type="entry name" value="Lectin_C"/>
    <property type="match status" value="3"/>
</dbReference>
<protein>
    <recommendedName>
        <fullName evidence="14">Adhesion G protein-coupled receptor L3</fullName>
    </recommendedName>
</protein>
<feature type="transmembrane region" description="Helical" evidence="8">
    <location>
        <begin position="932"/>
        <end position="955"/>
    </location>
</feature>
<dbReference type="AlphaFoldDB" id="B3S4U0"/>
<dbReference type="HOGENOM" id="CLU_009192_0_0_1"/>
<evidence type="ECO:0000256" key="5">
    <source>
        <dbReference type="ARBA" id="ARBA00023136"/>
    </source>
</evidence>
<dbReference type="OrthoDB" id="5967113at2759"/>
<dbReference type="GO" id="GO:0004930">
    <property type="term" value="F:G protein-coupled receptor activity"/>
    <property type="evidence" value="ECO:0007669"/>
    <property type="project" value="InterPro"/>
</dbReference>
<feature type="domain" description="C-type lectin" evidence="9">
    <location>
        <begin position="368"/>
        <end position="487"/>
    </location>
</feature>
<dbReference type="Gene3D" id="1.20.1070.10">
    <property type="entry name" value="Rhodopsin 7-helix transmembrane proteins"/>
    <property type="match status" value="1"/>
</dbReference>
<organism evidence="12 13">
    <name type="scientific">Trichoplax adhaerens</name>
    <name type="common">Trichoplax reptans</name>
    <dbReference type="NCBI Taxonomy" id="10228"/>
    <lineage>
        <taxon>Eukaryota</taxon>
        <taxon>Metazoa</taxon>
        <taxon>Placozoa</taxon>
        <taxon>Uniplacotomia</taxon>
        <taxon>Trichoplacea</taxon>
        <taxon>Trichoplacidae</taxon>
        <taxon>Trichoplax</taxon>
    </lineage>
</organism>
<name>B3S4U0_TRIAD</name>
<comment type="subcellular location">
    <subcellularLocation>
        <location evidence="1">Membrane</location>
        <topology evidence="1">Multi-pass membrane protein</topology>
    </subcellularLocation>
</comment>
<evidence type="ECO:0000256" key="6">
    <source>
        <dbReference type="ARBA" id="ARBA00023157"/>
    </source>
</evidence>
<dbReference type="CDD" id="cd00037">
    <property type="entry name" value="CLECT"/>
    <property type="match status" value="3"/>
</dbReference>
<feature type="transmembrane region" description="Helical" evidence="8">
    <location>
        <begin position="890"/>
        <end position="911"/>
    </location>
</feature>
<dbReference type="GO" id="GO:0007166">
    <property type="term" value="P:cell surface receptor signaling pathway"/>
    <property type="evidence" value="ECO:0007669"/>
    <property type="project" value="InterPro"/>
</dbReference>
<feature type="domain" description="C-type lectin" evidence="9">
    <location>
        <begin position="87"/>
        <end position="187"/>
    </location>
</feature>
<dbReference type="CTD" id="6756514"/>
<evidence type="ECO:0000313" key="12">
    <source>
        <dbReference type="EMBL" id="EDV22271.1"/>
    </source>
</evidence>
<dbReference type="CDD" id="cd15040">
    <property type="entry name" value="7tmB2_Adhesion"/>
    <property type="match status" value="1"/>
</dbReference>
<feature type="transmembrane region" description="Helical" evidence="8">
    <location>
        <begin position="812"/>
        <end position="830"/>
    </location>
</feature>
<dbReference type="Gene3D" id="3.10.100.10">
    <property type="entry name" value="Mannose-Binding Protein A, subunit A"/>
    <property type="match status" value="4"/>
</dbReference>
<dbReference type="Pfam" id="PF01825">
    <property type="entry name" value="GPS"/>
    <property type="match status" value="1"/>
</dbReference>
<keyword evidence="6" id="KW-1015">Disulfide bond</keyword>
<evidence type="ECO:0000256" key="7">
    <source>
        <dbReference type="ARBA" id="ARBA00023180"/>
    </source>
</evidence>
<dbReference type="InParanoid" id="B3S4U0"/>
<accession>B3S4U0</accession>
<feature type="transmembrane region" description="Helical" evidence="8">
    <location>
        <begin position="961"/>
        <end position="983"/>
    </location>
</feature>
<feature type="transmembrane region" description="Helical" evidence="8">
    <location>
        <begin position="850"/>
        <end position="870"/>
    </location>
</feature>
<dbReference type="InterPro" id="IPR000832">
    <property type="entry name" value="GPCR_2_secretin-like"/>
</dbReference>
<reference evidence="12 13" key="1">
    <citation type="journal article" date="2008" name="Nature">
        <title>The Trichoplax genome and the nature of placozoans.</title>
        <authorList>
            <person name="Srivastava M."/>
            <person name="Begovic E."/>
            <person name="Chapman J."/>
            <person name="Putnam N.H."/>
            <person name="Hellsten U."/>
            <person name="Kawashima T."/>
            <person name="Kuo A."/>
            <person name="Mitros T."/>
            <person name="Salamov A."/>
            <person name="Carpenter M.L."/>
            <person name="Signorovitch A.Y."/>
            <person name="Moreno M.A."/>
            <person name="Kamm K."/>
            <person name="Grimwood J."/>
            <person name="Schmutz J."/>
            <person name="Shapiro H."/>
            <person name="Grigoriev I.V."/>
            <person name="Buss L.W."/>
            <person name="Schierwater B."/>
            <person name="Dellaporta S.L."/>
            <person name="Rokhsar D.S."/>
        </authorList>
    </citation>
    <scope>NUCLEOTIDE SEQUENCE [LARGE SCALE GENOMIC DNA]</scope>
    <source>
        <strain evidence="12 13">Grell-BS-1999</strain>
    </source>
</reference>
<dbReference type="PANTHER" id="PTHR12011">
    <property type="entry name" value="ADHESION G-PROTEIN COUPLED RECEPTOR"/>
    <property type="match status" value="1"/>
</dbReference>
<dbReference type="KEGG" id="tad:TRIADDRAFT_59345"/>
<evidence type="ECO:0000256" key="1">
    <source>
        <dbReference type="ARBA" id="ARBA00004141"/>
    </source>
</evidence>
<dbReference type="eggNOG" id="KOG4193">
    <property type="taxonomic scope" value="Eukaryota"/>
</dbReference>
<dbReference type="InterPro" id="IPR016187">
    <property type="entry name" value="CTDL_fold"/>
</dbReference>
<dbReference type="SUPFAM" id="SSF56436">
    <property type="entry name" value="C-type lectin-like"/>
    <property type="match status" value="4"/>
</dbReference>
<feature type="domain" description="C-type lectin" evidence="9">
    <location>
        <begin position="237"/>
        <end position="353"/>
    </location>
</feature>
<keyword evidence="3 8" id="KW-0812">Transmembrane</keyword>
<dbReference type="PhylomeDB" id="B3S4U0"/>
<dbReference type="Proteomes" id="UP000009022">
    <property type="component" value="Unassembled WGS sequence"/>
</dbReference>
<dbReference type="PROSITE" id="PS50221">
    <property type="entry name" value="GAIN_B"/>
    <property type="match status" value="1"/>
</dbReference>
<feature type="domain" description="G-protein coupled receptors family 2 profile 2" evidence="11">
    <location>
        <begin position="747"/>
        <end position="985"/>
    </location>
</feature>
<dbReference type="FunFam" id="1.20.1070.10:FF:000058">
    <property type="entry name" value="Adhesion G protein-coupled receptor F5"/>
    <property type="match status" value="1"/>
</dbReference>
<dbReference type="STRING" id="10228.B3S4U0"/>
<evidence type="ECO:0000313" key="13">
    <source>
        <dbReference type="Proteomes" id="UP000009022"/>
    </source>
</evidence>
<dbReference type="InterPro" id="IPR000203">
    <property type="entry name" value="GPS"/>
</dbReference>
<keyword evidence="4 8" id="KW-1133">Transmembrane helix</keyword>
<evidence type="ECO:0000256" key="8">
    <source>
        <dbReference type="SAM" id="Phobius"/>
    </source>
</evidence>
<keyword evidence="7" id="KW-0325">Glycoprotein</keyword>
<dbReference type="PROSITE" id="PS50261">
    <property type="entry name" value="G_PROTEIN_RECEP_F2_4"/>
    <property type="match status" value="1"/>
</dbReference>
<keyword evidence="5 8" id="KW-0472">Membrane</keyword>
<feature type="transmembrane region" description="Helical" evidence="8">
    <location>
        <begin position="749"/>
        <end position="769"/>
    </location>
</feature>
<dbReference type="InterPro" id="IPR057244">
    <property type="entry name" value="GAIN_B"/>
</dbReference>
<proteinExistence type="inferred from homology"/>